<keyword evidence="2" id="KW-1185">Reference proteome</keyword>
<proteinExistence type="predicted"/>
<dbReference type="AlphaFoldDB" id="A0A8H6HA81"/>
<evidence type="ECO:0000313" key="1">
    <source>
        <dbReference type="EMBL" id="KAF6742481.1"/>
    </source>
</evidence>
<dbReference type="EMBL" id="JACGCI010000182">
    <property type="protein sequence ID" value="KAF6742481.1"/>
    <property type="molecule type" value="Genomic_DNA"/>
</dbReference>
<dbReference type="OrthoDB" id="3067340at2759"/>
<gene>
    <name evidence="1" type="ORF">DFP72DRAFT_860415</name>
</gene>
<name>A0A8H6HA81_9AGAR</name>
<accession>A0A8H6HA81</accession>
<evidence type="ECO:0000313" key="2">
    <source>
        <dbReference type="Proteomes" id="UP000521943"/>
    </source>
</evidence>
<comment type="caution">
    <text evidence="1">The sequence shown here is derived from an EMBL/GenBank/DDBJ whole genome shotgun (WGS) entry which is preliminary data.</text>
</comment>
<sequence length="329" mass="37658">MTYLTLRDLKALCEVDSLSDVIREHLRFRVSRMLASFELPGPTTLEVMKSSNTVISGSAALEIVIPGTCRPNDLNLYCPAGKSSEVIAHLLQCNYVQIGGAPSIHEVSAERSHHYYPARNGVRRLFRFSHDTHPYTLTLVESLSDSPLLPIFFFHSTYVMNYCSSTEIVSLYPEMTHDAKGLHNRSETFDFLHKRGSLRRWDDCGVELVWNCELWHTEHGGNGVTQFHLGECQRVVRSIHDGISLRIEYGDSSSSTCGPEVEWRLGFLAWQVRGAKHHDTQVLVTSEAATFRRYSNNRKSHRWLDWEKYWDLSNLNTKYPNEAGSEYFP</sequence>
<protein>
    <submittedName>
        <fullName evidence="1">Uncharacterized protein</fullName>
    </submittedName>
</protein>
<organism evidence="1 2">
    <name type="scientific">Ephemerocybe angulata</name>
    <dbReference type="NCBI Taxonomy" id="980116"/>
    <lineage>
        <taxon>Eukaryota</taxon>
        <taxon>Fungi</taxon>
        <taxon>Dikarya</taxon>
        <taxon>Basidiomycota</taxon>
        <taxon>Agaricomycotina</taxon>
        <taxon>Agaricomycetes</taxon>
        <taxon>Agaricomycetidae</taxon>
        <taxon>Agaricales</taxon>
        <taxon>Agaricineae</taxon>
        <taxon>Psathyrellaceae</taxon>
        <taxon>Ephemerocybe</taxon>
    </lineage>
</organism>
<dbReference type="Proteomes" id="UP000521943">
    <property type="component" value="Unassembled WGS sequence"/>
</dbReference>
<reference evidence="1 2" key="1">
    <citation type="submission" date="2020-07" db="EMBL/GenBank/DDBJ databases">
        <title>Comparative genomics of pyrophilous fungi reveals a link between fire events and developmental genes.</title>
        <authorList>
            <consortium name="DOE Joint Genome Institute"/>
            <person name="Steindorff A.S."/>
            <person name="Carver A."/>
            <person name="Calhoun S."/>
            <person name="Stillman K."/>
            <person name="Liu H."/>
            <person name="Lipzen A."/>
            <person name="Pangilinan J."/>
            <person name="Labutti K."/>
            <person name="Bruns T.D."/>
            <person name="Grigoriev I.V."/>
        </authorList>
    </citation>
    <scope>NUCLEOTIDE SEQUENCE [LARGE SCALE GENOMIC DNA]</scope>
    <source>
        <strain evidence="1 2">CBS 144469</strain>
    </source>
</reference>